<dbReference type="InterPro" id="IPR029058">
    <property type="entry name" value="AB_hydrolase_fold"/>
</dbReference>
<feature type="signal peptide" evidence="2">
    <location>
        <begin position="1"/>
        <end position="18"/>
    </location>
</feature>
<feature type="chain" id="PRO_5044567051" evidence="2">
    <location>
        <begin position="19"/>
        <end position="555"/>
    </location>
</feature>
<protein>
    <submittedName>
        <fullName evidence="4">Carboxylesterase 2</fullName>
    </submittedName>
    <submittedName>
        <fullName evidence="6">Esterase FE4</fullName>
    </submittedName>
</protein>
<reference evidence="4" key="1">
    <citation type="submission" date="2016-07" db="EMBL/GenBank/DDBJ databases">
        <title>Olfactory-related genes from the wheat stem sawfly, an agronomic pest and primitive hymenopteran.</title>
        <authorList>
            <person name="Gress J.C."/>
            <person name="Carey C.C."/>
            <person name="Dykgreve T.A."/>
            <person name="Walden K.O."/>
            <person name="Robertson H.M."/>
            <person name="Mazurie A."/>
            <person name="Wanner K.W."/>
        </authorList>
    </citation>
    <scope>NUCLEOTIDE SEQUENCE</scope>
</reference>
<dbReference type="EMBL" id="KX609462">
    <property type="protein sequence ID" value="ARN17869.1"/>
    <property type="molecule type" value="mRNA"/>
</dbReference>
<evidence type="ECO:0000313" key="5">
    <source>
        <dbReference type="Proteomes" id="UP000694920"/>
    </source>
</evidence>
<proteinExistence type="evidence at transcript level"/>
<keyword evidence="1" id="KW-0325">Glycoprotein</keyword>
<organism evidence="4">
    <name type="scientific">Cephus cinctus</name>
    <name type="common">Wheat stem sawfly</name>
    <dbReference type="NCBI Taxonomy" id="211228"/>
    <lineage>
        <taxon>Eukaryota</taxon>
        <taxon>Metazoa</taxon>
        <taxon>Ecdysozoa</taxon>
        <taxon>Arthropoda</taxon>
        <taxon>Hexapoda</taxon>
        <taxon>Insecta</taxon>
        <taxon>Pterygota</taxon>
        <taxon>Neoptera</taxon>
        <taxon>Endopterygota</taxon>
        <taxon>Hymenoptera</taxon>
        <taxon>Cephoidea</taxon>
        <taxon>Cephidae</taxon>
        <taxon>Cephus</taxon>
    </lineage>
</organism>
<dbReference type="InterPro" id="IPR002018">
    <property type="entry name" value="CarbesteraseB"/>
</dbReference>
<evidence type="ECO:0000313" key="6">
    <source>
        <dbReference type="RefSeq" id="XP_015591452.1"/>
    </source>
</evidence>
<dbReference type="GeneID" id="107265967"/>
<dbReference type="PANTHER" id="PTHR11559">
    <property type="entry name" value="CARBOXYLESTERASE"/>
    <property type="match status" value="1"/>
</dbReference>
<feature type="domain" description="Carboxylesterase type B" evidence="3">
    <location>
        <begin position="22"/>
        <end position="539"/>
    </location>
</feature>
<dbReference type="SUPFAM" id="SSF53474">
    <property type="entry name" value="alpha/beta-Hydrolases"/>
    <property type="match status" value="1"/>
</dbReference>
<name>A0A1W6L1F0_CEPCN</name>
<evidence type="ECO:0000313" key="4">
    <source>
        <dbReference type="EMBL" id="ARN17869.1"/>
    </source>
</evidence>
<accession>A0A1W6L1F0</accession>
<dbReference type="AlphaFoldDB" id="A0A1W6L1F0"/>
<reference evidence="6" key="2">
    <citation type="submission" date="2025-04" db="UniProtKB">
        <authorList>
            <consortium name="RefSeq"/>
        </authorList>
    </citation>
    <scope>IDENTIFICATION</scope>
</reference>
<gene>
    <name evidence="4" type="primary">CCE2</name>
    <name evidence="6" type="synonym">LOC107265967</name>
</gene>
<keyword evidence="5" id="KW-1185">Reference proteome</keyword>
<dbReference type="OrthoDB" id="19653at2759"/>
<dbReference type="Gene3D" id="3.40.50.1820">
    <property type="entry name" value="alpha/beta hydrolase"/>
    <property type="match status" value="1"/>
</dbReference>
<sequence length="555" mass="61899">MWFAKFIVCSLAISWTGATEEVQVEIPLGSVKGLKSTTVLSKPYYSFKGIPYVKPTVGDNRFKPSQPAEPWSGVYDATEHKSSCVFYCMIRQGIMGDEDCLYLNVYTPDVNKDAAKAVIVVIHGGSFNGGSGDDEIYGPDFLVENDVVLVTFNFRLGALGFLNADDASAPGNVGLKDQVMALKWVQENIENFGGSPRRVTLLGQNSGGAAAQYHVLSPMSEGLFSRVVMQSGSVLNSWSFTYDHKELAFKLGELLGIRTSDSTELVERLKEKSAKEIVDASGQLMKSLNALNGHMHAFVPSIEADVGQEIFLANVPWDLVKSGKINDVPVIAGINADESMMFTKQMLRNADYINANFDKFVPDDLNVTDPSRLKEIGESIRSFYLDGKSVSEDTVQEFSNMLSDIFFNYGLLISTKVMGSRVASPVYYYMFTYESPLGLMKNLKIFDVVRGVSHGDEILYEFYSSAFKNIHEKGSPADRVTNELTKLWTNFAKDGNPTSVMDNYVTVDWEPMGKDDNYLNINKDLKMGKHLMKDRVHFWVEIYKDVLGDYLKNFQ</sequence>
<dbReference type="PROSITE" id="PS00941">
    <property type="entry name" value="CARBOXYLESTERASE_B_2"/>
    <property type="match status" value="1"/>
</dbReference>
<evidence type="ECO:0000256" key="2">
    <source>
        <dbReference type="SAM" id="SignalP"/>
    </source>
</evidence>
<evidence type="ECO:0000256" key="1">
    <source>
        <dbReference type="ARBA" id="ARBA00023180"/>
    </source>
</evidence>
<dbReference type="Pfam" id="PF00135">
    <property type="entry name" value="COesterase"/>
    <property type="match status" value="1"/>
</dbReference>
<dbReference type="InterPro" id="IPR019819">
    <property type="entry name" value="Carboxylesterase_B_CS"/>
</dbReference>
<dbReference type="InterPro" id="IPR050309">
    <property type="entry name" value="Type-B_Carboxylest/Lipase"/>
</dbReference>
<dbReference type="KEGG" id="ccin:107265967"/>
<keyword evidence="2" id="KW-0732">Signal</keyword>
<evidence type="ECO:0000259" key="3">
    <source>
        <dbReference type="Pfam" id="PF00135"/>
    </source>
</evidence>
<dbReference type="Proteomes" id="UP000694920">
    <property type="component" value="Unplaced"/>
</dbReference>
<dbReference type="RefSeq" id="XP_015591452.1">
    <property type="nucleotide sequence ID" value="XM_015735966.2"/>
</dbReference>